<dbReference type="EMBL" id="CP006868">
    <property type="protein sequence ID" value="UXD21513.1"/>
    <property type="molecule type" value="Genomic_DNA"/>
</dbReference>
<gene>
    <name evidence="1" type="ORF">IPA_05020</name>
</gene>
<dbReference type="SUPFAM" id="SSF51998">
    <property type="entry name" value="PFL-like glycyl radical enzymes"/>
    <property type="match status" value="1"/>
</dbReference>
<dbReference type="Gene3D" id="3.20.70.20">
    <property type="match status" value="1"/>
</dbReference>
<proteinExistence type="predicted"/>
<accession>A0A977PK34</accession>
<reference evidence="1" key="1">
    <citation type="submission" date="2013-11" db="EMBL/GenBank/DDBJ databases">
        <title>Comparative genomics of Ignicoccus.</title>
        <authorList>
            <person name="Podar M."/>
        </authorList>
    </citation>
    <scope>NUCLEOTIDE SEQUENCE</scope>
    <source>
        <strain evidence="1">DSM 13166</strain>
    </source>
</reference>
<keyword evidence="2" id="KW-1185">Reference proteome</keyword>
<evidence type="ECO:0008006" key="3">
    <source>
        <dbReference type="Google" id="ProtNLM"/>
    </source>
</evidence>
<dbReference type="NCBIfam" id="NF003700">
    <property type="entry name" value="PRK05313.1"/>
    <property type="match status" value="1"/>
</dbReference>
<sequence length="445" mass="47207">MMFRTEEIAEVTEMLHYLNLDIRAVTLSLEVPSDKDYPEVAASLVEKWGEELVRAVREVVEEHGVPIVTSRIALSPLNVITSDGDIDRMIEYAKEVDEAARRVGVDAVGGFGTFANTGLDEVTKGFLEALPKALSTTERVFGFINVGGTWDGLNIEAIYSISGKLIELAKLTNATGNAKFLVSVNLPGDVPFMPGAHHGLGRPSAEINVAVSGPGVVEAAIRRSNARTFRDLHEEIKKVSFKISRLGEFAGKKVAQKMGIEMGSVDLSLAPTPKMGDSVAKVVEAMGVPSFGAPGTLTALALVIDALKKGGAMAVSRFGGFSGLFIPLSEDAGMLEAAERGTVDIYKLVAYTAICSAGLDMVPIPMVSKETLASLTADQLTIGIVHNKPMGVRLLPVPNSKPGDVIDLGGLLGKGVVLPLEDLSPNSFITREGHMPPPVLRLQLG</sequence>
<protein>
    <recommendedName>
        <fullName evidence="3">DUF711 family protein</fullName>
    </recommendedName>
</protein>
<dbReference type="InterPro" id="IPR007841">
    <property type="entry name" value="UPF0210"/>
</dbReference>
<dbReference type="PANTHER" id="PTHR37560:SF1">
    <property type="entry name" value="UPF0210 PROTEIN MJ1665"/>
    <property type="match status" value="1"/>
</dbReference>
<dbReference type="Proteomes" id="UP001063698">
    <property type="component" value="Chromosome"/>
</dbReference>
<dbReference type="PANTHER" id="PTHR37560">
    <property type="entry name" value="UPF0210 PROTEIN SPR0218"/>
    <property type="match status" value="1"/>
</dbReference>
<name>A0A977PK34_9CREN</name>
<evidence type="ECO:0000313" key="2">
    <source>
        <dbReference type="Proteomes" id="UP001063698"/>
    </source>
</evidence>
<dbReference type="AlphaFoldDB" id="A0A977PK34"/>
<organism evidence="1 2">
    <name type="scientific">Ignicoccus pacificus DSM 13166</name>
    <dbReference type="NCBI Taxonomy" id="940294"/>
    <lineage>
        <taxon>Archaea</taxon>
        <taxon>Thermoproteota</taxon>
        <taxon>Thermoprotei</taxon>
        <taxon>Desulfurococcales</taxon>
        <taxon>Desulfurococcaceae</taxon>
        <taxon>Ignicoccus</taxon>
    </lineage>
</organism>
<dbReference type="Pfam" id="PF05167">
    <property type="entry name" value="DUF711"/>
    <property type="match status" value="1"/>
</dbReference>
<dbReference type="KEGG" id="ipc:IPA_05020"/>
<evidence type="ECO:0000313" key="1">
    <source>
        <dbReference type="EMBL" id="UXD21513.1"/>
    </source>
</evidence>